<dbReference type="InterPro" id="IPR043164">
    <property type="entry name" value="Ribosomal_uL10-like_insert_sf"/>
</dbReference>
<sequence>MEPYLRQLGLPVKLVRGIVHLTEEFTVCQKDEALKPEQCRILVKVSLANKLVFSASFTSQL</sequence>
<dbReference type="Pfam" id="PF17777">
    <property type="entry name" value="RL10P_insert"/>
    <property type="match status" value="1"/>
</dbReference>
<dbReference type="GO" id="GO:0042273">
    <property type="term" value="P:ribosomal large subunit biogenesis"/>
    <property type="evidence" value="ECO:0007669"/>
    <property type="project" value="TreeGrafter"/>
</dbReference>
<proteinExistence type="predicted"/>
<feature type="domain" description="Large ribosomal subunit protein uL10-like insertion" evidence="1">
    <location>
        <begin position="1"/>
        <end position="44"/>
    </location>
</feature>
<dbReference type="GO" id="GO:0000956">
    <property type="term" value="P:nuclear-transcribed mRNA catabolic process"/>
    <property type="evidence" value="ECO:0007669"/>
    <property type="project" value="TreeGrafter"/>
</dbReference>
<evidence type="ECO:0000313" key="3">
    <source>
        <dbReference type="Proteomes" id="UP000272942"/>
    </source>
</evidence>
<dbReference type="GO" id="GO:0006364">
    <property type="term" value="P:rRNA processing"/>
    <property type="evidence" value="ECO:0007669"/>
    <property type="project" value="TreeGrafter"/>
</dbReference>
<accession>A0A183B1A6</accession>
<dbReference type="GO" id="GO:0003723">
    <property type="term" value="F:RNA binding"/>
    <property type="evidence" value="ECO:0007669"/>
    <property type="project" value="TreeGrafter"/>
</dbReference>
<name>A0A183B1A6_9TREM</name>
<dbReference type="PANTHER" id="PTHR45841">
    <property type="entry name" value="MRNA TURNOVER PROTEIN 4 MRTO4"/>
    <property type="match status" value="1"/>
</dbReference>
<dbReference type="Proteomes" id="UP000272942">
    <property type="component" value="Unassembled WGS sequence"/>
</dbReference>
<dbReference type="WBParaSite" id="ECPE_0001302901-mRNA-1">
    <property type="protein sequence ID" value="ECPE_0001302901-mRNA-1"/>
    <property type="gene ID" value="ECPE_0001302901"/>
</dbReference>
<dbReference type="GO" id="GO:0005730">
    <property type="term" value="C:nucleolus"/>
    <property type="evidence" value="ECO:0007669"/>
    <property type="project" value="TreeGrafter"/>
</dbReference>
<dbReference type="Gene3D" id="3.90.105.20">
    <property type="match status" value="1"/>
</dbReference>
<evidence type="ECO:0000313" key="2">
    <source>
        <dbReference type="EMBL" id="VDP90263.1"/>
    </source>
</evidence>
<organism evidence="4">
    <name type="scientific">Echinostoma caproni</name>
    <dbReference type="NCBI Taxonomy" id="27848"/>
    <lineage>
        <taxon>Eukaryota</taxon>
        <taxon>Metazoa</taxon>
        <taxon>Spiralia</taxon>
        <taxon>Lophotrochozoa</taxon>
        <taxon>Platyhelminthes</taxon>
        <taxon>Trematoda</taxon>
        <taxon>Digenea</taxon>
        <taxon>Plagiorchiida</taxon>
        <taxon>Echinostomata</taxon>
        <taxon>Echinostomatoidea</taxon>
        <taxon>Echinostomatidae</taxon>
        <taxon>Echinostoma</taxon>
    </lineage>
</organism>
<reference evidence="4" key="1">
    <citation type="submission" date="2016-06" db="UniProtKB">
        <authorList>
            <consortium name="WormBaseParasite"/>
        </authorList>
    </citation>
    <scope>IDENTIFICATION</scope>
</reference>
<dbReference type="EMBL" id="UZAN01054057">
    <property type="protein sequence ID" value="VDP90263.1"/>
    <property type="molecule type" value="Genomic_DNA"/>
</dbReference>
<dbReference type="AlphaFoldDB" id="A0A183B1A6"/>
<dbReference type="GO" id="GO:0030687">
    <property type="term" value="C:preribosome, large subunit precursor"/>
    <property type="evidence" value="ECO:0007669"/>
    <property type="project" value="TreeGrafter"/>
</dbReference>
<protein>
    <submittedName>
        <fullName evidence="4">RL10P_insert domain-containing protein</fullName>
    </submittedName>
</protein>
<evidence type="ECO:0000313" key="4">
    <source>
        <dbReference type="WBParaSite" id="ECPE_0001302901-mRNA-1"/>
    </source>
</evidence>
<keyword evidence="3" id="KW-1185">Reference proteome</keyword>
<gene>
    <name evidence="2" type="ORF">ECPE_LOCUS12991</name>
</gene>
<dbReference type="InterPro" id="IPR051742">
    <property type="entry name" value="Ribosome_Assembly_uL10"/>
</dbReference>
<dbReference type="PANTHER" id="PTHR45841:SF1">
    <property type="entry name" value="MRNA TURNOVER PROTEIN 4 HOMOLOG"/>
    <property type="match status" value="1"/>
</dbReference>
<dbReference type="InterPro" id="IPR040637">
    <property type="entry name" value="Ribosomal_uL10-like_insert"/>
</dbReference>
<evidence type="ECO:0000259" key="1">
    <source>
        <dbReference type="Pfam" id="PF17777"/>
    </source>
</evidence>
<dbReference type="OrthoDB" id="10262308at2759"/>
<reference evidence="2 3" key="2">
    <citation type="submission" date="2018-11" db="EMBL/GenBank/DDBJ databases">
        <authorList>
            <consortium name="Pathogen Informatics"/>
        </authorList>
    </citation>
    <scope>NUCLEOTIDE SEQUENCE [LARGE SCALE GENOMIC DNA]</scope>
    <source>
        <strain evidence="2 3">Egypt</strain>
    </source>
</reference>